<proteinExistence type="predicted"/>
<name>A0A928TXV4_UNCKA</name>
<dbReference type="Pfam" id="PF09912">
    <property type="entry name" value="DUF2141"/>
    <property type="match status" value="1"/>
</dbReference>
<keyword evidence="1" id="KW-0732">Signal</keyword>
<organism evidence="2 3">
    <name type="scientific">candidate division WWE3 bacterium</name>
    <dbReference type="NCBI Taxonomy" id="2053526"/>
    <lineage>
        <taxon>Bacteria</taxon>
        <taxon>Katanobacteria</taxon>
    </lineage>
</organism>
<feature type="signal peptide" evidence="1">
    <location>
        <begin position="1"/>
        <end position="31"/>
    </location>
</feature>
<dbReference type="InterPro" id="IPR018673">
    <property type="entry name" value="DUF2141"/>
</dbReference>
<sequence length="173" mass="19177">MNNMKSLLPGKLTWPLLLLALSLLSPIAAHADETLNIRPQEAPDACNARSAQVRVTVNNMKAGGVLNVELYDDPDNFLFKKGRKRKVRIPAADGQQKVCMNLEQPGTYAVAVYHDIDANRKLKKRWNLLPEEPFGLSNNPKQQTGFPKFSDSAFTTGKLGADIVIDLQQPPKQ</sequence>
<dbReference type="Proteomes" id="UP000710385">
    <property type="component" value="Unassembled WGS sequence"/>
</dbReference>
<reference evidence="2" key="1">
    <citation type="submission" date="2020-05" db="EMBL/GenBank/DDBJ databases">
        <title>High-Quality Genomes of Partial-Nitritation/Anammox System by Hierarchical Clustering Based Hybrid Assembly.</title>
        <authorList>
            <person name="Liu L."/>
            <person name="Wang Y."/>
            <person name="Che Y."/>
            <person name="Chen Y."/>
            <person name="Xia Y."/>
            <person name="Luo R."/>
            <person name="Cheng S.H."/>
            <person name="Zheng C."/>
            <person name="Zhang T."/>
        </authorList>
    </citation>
    <scope>NUCLEOTIDE SEQUENCE</scope>
    <source>
        <strain evidence="2">H1_PAT1</strain>
    </source>
</reference>
<comment type="caution">
    <text evidence="2">The sequence shown here is derived from an EMBL/GenBank/DDBJ whole genome shotgun (WGS) entry which is preliminary data.</text>
</comment>
<evidence type="ECO:0000313" key="2">
    <source>
        <dbReference type="EMBL" id="MBE7525748.1"/>
    </source>
</evidence>
<dbReference type="EMBL" id="JABTTY010000002">
    <property type="protein sequence ID" value="MBE7525748.1"/>
    <property type="molecule type" value="Genomic_DNA"/>
</dbReference>
<gene>
    <name evidence="2" type="ORF">HS096_05385</name>
</gene>
<dbReference type="AlphaFoldDB" id="A0A928TXV4"/>
<protein>
    <submittedName>
        <fullName evidence="2">DUF2141 domain-containing protein</fullName>
    </submittedName>
</protein>
<evidence type="ECO:0000313" key="3">
    <source>
        <dbReference type="Proteomes" id="UP000710385"/>
    </source>
</evidence>
<evidence type="ECO:0000256" key="1">
    <source>
        <dbReference type="SAM" id="SignalP"/>
    </source>
</evidence>
<accession>A0A928TXV4</accession>
<feature type="chain" id="PRO_5037204399" evidence="1">
    <location>
        <begin position="32"/>
        <end position="173"/>
    </location>
</feature>